<evidence type="ECO:0000313" key="2">
    <source>
        <dbReference type="EMBL" id="KAK5698624.1"/>
    </source>
</evidence>
<proteinExistence type="predicted"/>
<dbReference type="EMBL" id="JAVRQU010000009">
    <property type="protein sequence ID" value="KAK5698624.1"/>
    <property type="molecule type" value="Genomic_DNA"/>
</dbReference>
<sequence length="438" mass="49783">MGDIYRTATTVLACVGPHDEHSRILVDLPLDVGISLDSANADKISLDDGEKWEDWIMSKDKQLLTRVCHAIYEFGERPYWYRLWIVQELFEAREVEVMCGQSRLNYWVVGQLVGIYLHTSIVMPNREEMHWEVPYYAPAPITSGLTDVWRLHCEDPRDRIYGMLRLFQWFPPEAKPVPDYARPAVDLAMAVLDSIACFAQASTLLWALRMTWRDCSLQGLEQQRGDGTLQSHHPGFQKLTVNVDICFAARIAQDEHGILTVRRDSRLSDDMLASREAYIPERALHSVSPSRQPIPLVAAGIKAFFVPSNVQLGDILVEDEGLPLEKVDGCLMVIRQRSETVFEFVGPASIARGYHTRFFTHCECFPNADGTAVNGPTLKISISKLDLVLLLARRECEEDHLEYLSYDWPCKGSLLVQQEVRGRLVPSLPHFVEKHVPP</sequence>
<evidence type="ECO:0000259" key="1">
    <source>
        <dbReference type="Pfam" id="PF06985"/>
    </source>
</evidence>
<dbReference type="Pfam" id="PF06985">
    <property type="entry name" value="HET"/>
    <property type="match status" value="1"/>
</dbReference>
<feature type="domain" description="Heterokaryon incompatibility" evidence="1">
    <location>
        <begin position="1"/>
        <end position="88"/>
    </location>
</feature>
<protein>
    <recommendedName>
        <fullName evidence="1">Heterokaryon incompatibility domain-containing protein</fullName>
    </recommendedName>
</protein>
<dbReference type="InterPro" id="IPR052895">
    <property type="entry name" value="HetReg/Transcr_Mod"/>
</dbReference>
<reference evidence="2" key="1">
    <citation type="submission" date="2023-08" db="EMBL/GenBank/DDBJ databases">
        <title>Black Yeasts Isolated from many extreme environments.</title>
        <authorList>
            <person name="Coleine C."/>
            <person name="Stajich J.E."/>
            <person name="Selbmann L."/>
        </authorList>
    </citation>
    <scope>NUCLEOTIDE SEQUENCE</scope>
    <source>
        <strain evidence="2">CCFEE 5810</strain>
    </source>
</reference>
<dbReference type="InterPro" id="IPR010730">
    <property type="entry name" value="HET"/>
</dbReference>
<gene>
    <name evidence="2" type="ORF">LTR97_006270</name>
</gene>
<dbReference type="PANTHER" id="PTHR24148">
    <property type="entry name" value="ANKYRIN REPEAT DOMAIN-CONTAINING PROTEIN 39 HOMOLOG-RELATED"/>
    <property type="match status" value="1"/>
</dbReference>
<evidence type="ECO:0000313" key="3">
    <source>
        <dbReference type="Proteomes" id="UP001310594"/>
    </source>
</evidence>
<accession>A0AAN7VQI8</accession>
<comment type="caution">
    <text evidence="2">The sequence shown here is derived from an EMBL/GenBank/DDBJ whole genome shotgun (WGS) entry which is preliminary data.</text>
</comment>
<dbReference type="Proteomes" id="UP001310594">
    <property type="component" value="Unassembled WGS sequence"/>
</dbReference>
<name>A0AAN7VQI8_9PEZI</name>
<dbReference type="PANTHER" id="PTHR24148:SF73">
    <property type="entry name" value="HET DOMAIN PROTEIN (AFU_ORTHOLOGUE AFUA_8G01020)"/>
    <property type="match status" value="1"/>
</dbReference>
<dbReference type="AlphaFoldDB" id="A0AAN7VQI8"/>
<organism evidence="2 3">
    <name type="scientific">Elasticomyces elasticus</name>
    <dbReference type="NCBI Taxonomy" id="574655"/>
    <lineage>
        <taxon>Eukaryota</taxon>
        <taxon>Fungi</taxon>
        <taxon>Dikarya</taxon>
        <taxon>Ascomycota</taxon>
        <taxon>Pezizomycotina</taxon>
        <taxon>Dothideomycetes</taxon>
        <taxon>Dothideomycetidae</taxon>
        <taxon>Mycosphaerellales</taxon>
        <taxon>Teratosphaeriaceae</taxon>
        <taxon>Elasticomyces</taxon>
    </lineage>
</organism>